<evidence type="ECO:0008006" key="5">
    <source>
        <dbReference type="Google" id="ProtNLM"/>
    </source>
</evidence>
<evidence type="ECO:0000259" key="1">
    <source>
        <dbReference type="SMART" id="SM00897"/>
    </source>
</evidence>
<dbReference type="Proteomes" id="UP000006365">
    <property type="component" value="Chromosome"/>
</dbReference>
<dbReference type="RefSeq" id="WP_015725191.1">
    <property type="nucleotide sequence ID" value="NC_014972.1"/>
</dbReference>
<evidence type="ECO:0000313" key="3">
    <source>
        <dbReference type="EMBL" id="ADW18665.1"/>
    </source>
</evidence>
<keyword evidence="4" id="KW-1185">Reference proteome</keyword>
<organism evidence="3 4">
    <name type="scientific">Desulfobulbus propionicus (strain ATCC 33891 / DSM 2032 / VKM B-1956 / 1pr3)</name>
    <dbReference type="NCBI Taxonomy" id="577650"/>
    <lineage>
        <taxon>Bacteria</taxon>
        <taxon>Pseudomonadati</taxon>
        <taxon>Thermodesulfobacteriota</taxon>
        <taxon>Desulfobulbia</taxon>
        <taxon>Desulfobulbales</taxon>
        <taxon>Desulfobulbaceae</taxon>
        <taxon>Desulfobulbus</taxon>
    </lineage>
</organism>
<dbReference type="EMBL" id="CP002364">
    <property type="protein sequence ID" value="ADW18665.1"/>
    <property type="molecule type" value="Genomic_DNA"/>
</dbReference>
<dbReference type="PANTHER" id="PTHR40252:SF2">
    <property type="entry name" value="BLR0328 PROTEIN"/>
    <property type="match status" value="1"/>
</dbReference>
<feature type="domain" description="FIST C-domain" evidence="2">
    <location>
        <begin position="232"/>
        <end position="372"/>
    </location>
</feature>
<feature type="domain" description="FIST" evidence="1">
    <location>
        <begin position="35"/>
        <end position="231"/>
    </location>
</feature>
<dbReference type="Pfam" id="PF10442">
    <property type="entry name" value="FIST_C"/>
    <property type="match status" value="1"/>
</dbReference>
<dbReference type="PANTHER" id="PTHR40252">
    <property type="entry name" value="BLR0328 PROTEIN"/>
    <property type="match status" value="1"/>
</dbReference>
<dbReference type="Pfam" id="PF08495">
    <property type="entry name" value="FIST"/>
    <property type="match status" value="1"/>
</dbReference>
<dbReference type="SMART" id="SM01204">
    <property type="entry name" value="FIST_C"/>
    <property type="match status" value="1"/>
</dbReference>
<reference evidence="3 4" key="1">
    <citation type="journal article" date="2011" name="Stand. Genomic Sci.">
        <title>Complete genome sequence of Desulfobulbus propionicus type strain (1pr3).</title>
        <authorList>
            <person name="Pagani I."/>
            <person name="Lapidus A."/>
            <person name="Nolan M."/>
            <person name="Lucas S."/>
            <person name="Hammon N."/>
            <person name="Deshpande S."/>
            <person name="Cheng J.F."/>
            <person name="Chertkov O."/>
            <person name="Davenport K."/>
            <person name="Tapia R."/>
            <person name="Han C."/>
            <person name="Goodwin L."/>
            <person name="Pitluck S."/>
            <person name="Liolios K."/>
            <person name="Mavromatis K."/>
            <person name="Ivanova N."/>
            <person name="Mikhailova N."/>
            <person name="Pati A."/>
            <person name="Chen A."/>
            <person name="Palaniappan K."/>
            <person name="Land M."/>
            <person name="Hauser L."/>
            <person name="Chang Y.J."/>
            <person name="Jeffries C.D."/>
            <person name="Detter J.C."/>
            <person name="Brambilla E."/>
            <person name="Kannan K.P."/>
            <person name="Djao O.D."/>
            <person name="Rohde M."/>
            <person name="Pukall R."/>
            <person name="Spring S."/>
            <person name="Goker M."/>
            <person name="Sikorski J."/>
            <person name="Woyke T."/>
            <person name="Bristow J."/>
            <person name="Eisen J.A."/>
            <person name="Markowitz V."/>
            <person name="Hugenholtz P."/>
            <person name="Kyrpides N.C."/>
            <person name="Klenk H.P."/>
        </authorList>
    </citation>
    <scope>NUCLEOTIDE SEQUENCE [LARGE SCALE GENOMIC DNA]</scope>
    <source>
        <strain evidence="4">ATCC 33891 / DSM 2032 / 1pr3</strain>
    </source>
</reference>
<evidence type="ECO:0000313" key="4">
    <source>
        <dbReference type="Proteomes" id="UP000006365"/>
    </source>
</evidence>
<protein>
    <recommendedName>
        <fullName evidence="5">Histidine kinase</fullName>
    </recommendedName>
</protein>
<gene>
    <name evidence="3" type="ordered locus">Despr_2528</name>
</gene>
<dbReference type="InterPro" id="IPR013702">
    <property type="entry name" value="FIST_domain_N"/>
</dbReference>
<accession>A0A7U3YNJ6</accession>
<dbReference type="SMART" id="SM00897">
    <property type="entry name" value="FIST"/>
    <property type="match status" value="1"/>
</dbReference>
<sequence>MKIQAGIGSSRHLMDAFAAGSEAARAAVTGLCGQSPAVVLVFSTPQYDLPVLLKGIRAVTGTTPLIGATGAGEIFLGQHLGVGGGVAVLALTAGPYRFGVASEPAIRGNLEQAGQSLARLSRAEAGPSPHAAILLLADCLAGNLQQLVHGVYRVTGPRVSIAGGAANDELRFVRTFVFHNDQVLEGGAVALWIASEFPLPVGCRHGWEPVGVPLLVTRTDDTEIVELGGRPAAIAYEDQLGIAPGQLSVENFWDTSMLHPFGLLQSDGTAIIRVARSKNEQGALRIQGCVPPPGSAVQVMGSSIESLLTITGEVVESALNGHPDPGVVLLFNCAARAKIFGDRVAEEVRLLQEAAGGTPTFGFYCCGEFARTAGVLATHNATLTALVL</sequence>
<evidence type="ECO:0000259" key="2">
    <source>
        <dbReference type="SMART" id="SM01204"/>
    </source>
</evidence>
<dbReference type="AlphaFoldDB" id="A0A7U3YNJ6"/>
<dbReference type="KEGG" id="dpr:Despr_2528"/>
<dbReference type="InterPro" id="IPR019494">
    <property type="entry name" value="FIST_C"/>
</dbReference>
<proteinExistence type="predicted"/>
<name>A0A7U3YNJ6_DESPD</name>